<dbReference type="RefSeq" id="WP_196288730.1">
    <property type="nucleotide sequence ID" value="NZ_JADQDP010000008.1"/>
</dbReference>
<comment type="caution">
    <text evidence="3">The sequence shown here is derived from an EMBL/GenBank/DDBJ whole genome shotgun (WGS) entry which is preliminary data.</text>
</comment>
<accession>A0A931BN57</accession>
<keyword evidence="1" id="KW-1133">Transmembrane helix</keyword>
<gene>
    <name evidence="3" type="ORF">I2I01_22200</name>
</gene>
<keyword evidence="1" id="KW-0812">Transmembrane</keyword>
<feature type="domain" description="DUF305" evidence="2">
    <location>
        <begin position="95"/>
        <end position="147"/>
    </location>
</feature>
<feature type="transmembrane region" description="Helical" evidence="1">
    <location>
        <begin position="41"/>
        <end position="59"/>
    </location>
</feature>
<protein>
    <submittedName>
        <fullName evidence="3">DUF305 domain-containing protein</fullName>
    </submittedName>
</protein>
<dbReference type="Pfam" id="PF03713">
    <property type="entry name" value="DUF305"/>
    <property type="match status" value="1"/>
</dbReference>
<keyword evidence="4" id="KW-1185">Reference proteome</keyword>
<dbReference type="AlphaFoldDB" id="A0A931BN57"/>
<evidence type="ECO:0000313" key="4">
    <source>
        <dbReference type="Proteomes" id="UP000645610"/>
    </source>
</evidence>
<keyword evidence="1" id="KW-0472">Membrane</keyword>
<feature type="transmembrane region" description="Helical" evidence="1">
    <location>
        <begin position="71"/>
        <end position="87"/>
    </location>
</feature>
<evidence type="ECO:0000256" key="1">
    <source>
        <dbReference type="SAM" id="Phobius"/>
    </source>
</evidence>
<dbReference type="InterPro" id="IPR005183">
    <property type="entry name" value="DUF305_CopM-like"/>
</dbReference>
<evidence type="ECO:0000259" key="2">
    <source>
        <dbReference type="Pfam" id="PF03713"/>
    </source>
</evidence>
<dbReference type="EMBL" id="JADQDP010000008">
    <property type="protein sequence ID" value="MBF9144371.1"/>
    <property type="molecule type" value="Genomic_DNA"/>
</dbReference>
<evidence type="ECO:0000313" key="3">
    <source>
        <dbReference type="EMBL" id="MBF9144371.1"/>
    </source>
</evidence>
<dbReference type="Proteomes" id="UP000645610">
    <property type="component" value="Unassembled WGS sequence"/>
</dbReference>
<dbReference type="Gene3D" id="1.20.1260.10">
    <property type="match status" value="1"/>
</dbReference>
<organism evidence="3 4">
    <name type="scientific">Hymenobacter properus</name>
    <dbReference type="NCBI Taxonomy" id="2791026"/>
    <lineage>
        <taxon>Bacteria</taxon>
        <taxon>Pseudomonadati</taxon>
        <taxon>Bacteroidota</taxon>
        <taxon>Cytophagia</taxon>
        <taxon>Cytophagales</taxon>
        <taxon>Hymenobacteraceae</taxon>
        <taxon>Hymenobacter</taxon>
    </lineage>
</organism>
<proteinExistence type="predicted"/>
<sequence>MNKGSYSKFFLMLAASFVVMHLITYLNTYEWDHIYPSINRFYMTTLMVSAMGLLMLGFMAHMYPDKGKNRLIVLGCVAVFVGALAMLRSQTLVNDTRFMESMIPHHSIAILVSERATLKDPEVRTLADSIISAQKREIGQMKRMLHRLQ</sequence>
<name>A0A931BN57_9BACT</name>
<dbReference type="InterPro" id="IPR012347">
    <property type="entry name" value="Ferritin-like"/>
</dbReference>
<feature type="transmembrane region" description="Helical" evidence="1">
    <location>
        <begin position="9"/>
        <end position="29"/>
    </location>
</feature>
<reference evidence="3 4" key="1">
    <citation type="submission" date="2020-11" db="EMBL/GenBank/DDBJ databases">
        <authorList>
            <person name="Kim M.K."/>
        </authorList>
    </citation>
    <scope>NUCLEOTIDE SEQUENCE [LARGE SCALE GENOMIC DNA]</scope>
    <source>
        <strain evidence="3 4">BT439</strain>
    </source>
</reference>